<dbReference type="Proteomes" id="UP000266906">
    <property type="component" value="Unassembled WGS sequence"/>
</dbReference>
<reference evidence="2 3" key="1">
    <citation type="submission" date="2018-11" db="EMBL/GenBank/DDBJ databases">
        <title>Sequencing the genomes of 1000 actinobacteria strains.</title>
        <authorList>
            <person name="Klenk H.-P."/>
        </authorList>
    </citation>
    <scope>NUCLEOTIDE SEQUENCE [LARGE SCALE GENOMIC DNA]</scope>
    <source>
        <strain evidence="2 3">DSM 44781</strain>
    </source>
</reference>
<evidence type="ECO:0000313" key="3">
    <source>
        <dbReference type="Proteomes" id="UP000266906"/>
    </source>
</evidence>
<evidence type="ECO:0000313" key="2">
    <source>
        <dbReference type="EMBL" id="RPE32342.1"/>
    </source>
</evidence>
<proteinExistence type="predicted"/>
<accession>A0A3N4RG76</accession>
<comment type="caution">
    <text evidence="2">The sequence shown here is derived from an EMBL/GenBank/DDBJ whole genome shotgun (WGS) entry which is preliminary data.</text>
</comment>
<evidence type="ECO:0000256" key="1">
    <source>
        <dbReference type="SAM" id="MobiDB-lite"/>
    </source>
</evidence>
<name>A0A3N4RG76_9ACTN</name>
<dbReference type="EMBL" id="RKQG01000001">
    <property type="protein sequence ID" value="RPE32342.1"/>
    <property type="molecule type" value="Genomic_DNA"/>
</dbReference>
<gene>
    <name evidence="2" type="ORF">EDD38_0593</name>
</gene>
<organism evidence="2 3">
    <name type="scientific">Kitasatospora cineracea</name>
    <dbReference type="NCBI Taxonomy" id="88074"/>
    <lineage>
        <taxon>Bacteria</taxon>
        <taxon>Bacillati</taxon>
        <taxon>Actinomycetota</taxon>
        <taxon>Actinomycetes</taxon>
        <taxon>Kitasatosporales</taxon>
        <taxon>Streptomycetaceae</taxon>
        <taxon>Kitasatospora</taxon>
    </lineage>
</organism>
<sequence>MRSARSALLLGATALVGLGLILLLMGGTAIHGGAALGVLAAGWWGVGLIPVHARTVLEPARQEAAPGPGLPRPGPPGAGDAPPGG</sequence>
<dbReference type="AlphaFoldDB" id="A0A3N4RG76"/>
<dbReference type="RefSeq" id="WP_123817269.1">
    <property type="nucleotide sequence ID" value="NZ_RKQG01000001.1"/>
</dbReference>
<protein>
    <submittedName>
        <fullName evidence="2">Uncharacterized protein</fullName>
    </submittedName>
</protein>
<feature type="region of interest" description="Disordered" evidence="1">
    <location>
        <begin position="60"/>
        <end position="85"/>
    </location>
</feature>
<keyword evidence="3" id="KW-1185">Reference proteome</keyword>